<dbReference type="InterPro" id="IPR006665">
    <property type="entry name" value="OmpA-like"/>
</dbReference>
<dbReference type="PANTHER" id="PTHR30329:SF21">
    <property type="entry name" value="LIPOPROTEIN YIAD-RELATED"/>
    <property type="match status" value="1"/>
</dbReference>
<keyword evidence="4 8" id="KW-0812">Transmembrane</keyword>
<proteinExistence type="inferred from homology"/>
<dbReference type="OrthoDB" id="9815217at2"/>
<dbReference type="EMBL" id="CP025746">
    <property type="protein sequence ID" value="QAA31684.1"/>
    <property type="molecule type" value="Genomic_DNA"/>
</dbReference>
<dbReference type="Pfam" id="PF13677">
    <property type="entry name" value="MotB_plug"/>
    <property type="match status" value="1"/>
</dbReference>
<dbReference type="Proteomes" id="UP000286268">
    <property type="component" value="Chromosome"/>
</dbReference>
<dbReference type="KEGG" id="cmah:C1I91_08510"/>
<keyword evidence="11" id="KW-1185">Reference proteome</keyword>
<evidence type="ECO:0000256" key="5">
    <source>
        <dbReference type="ARBA" id="ARBA00022989"/>
    </source>
</evidence>
<keyword evidence="5 8" id="KW-1133">Transmembrane helix</keyword>
<feature type="domain" description="OmpA-like" evidence="9">
    <location>
        <begin position="109"/>
        <end position="230"/>
    </location>
</feature>
<evidence type="ECO:0000256" key="6">
    <source>
        <dbReference type="ARBA" id="ARBA00023136"/>
    </source>
</evidence>
<comment type="subcellular location">
    <subcellularLocation>
        <location evidence="1">Cell membrane</location>
        <topology evidence="1">Single-pass membrane protein</topology>
    </subcellularLocation>
</comment>
<dbReference type="InterPro" id="IPR050330">
    <property type="entry name" value="Bact_OuterMem_StrucFunc"/>
</dbReference>
<gene>
    <name evidence="10" type="ORF">C1I91_08510</name>
</gene>
<name>A0A410DRF5_9CLOT</name>
<evidence type="ECO:0000256" key="4">
    <source>
        <dbReference type="ARBA" id="ARBA00022692"/>
    </source>
</evidence>
<dbReference type="GO" id="GO:0005886">
    <property type="term" value="C:plasma membrane"/>
    <property type="evidence" value="ECO:0007669"/>
    <property type="project" value="UniProtKB-SubCell"/>
</dbReference>
<evidence type="ECO:0000313" key="10">
    <source>
        <dbReference type="EMBL" id="QAA31684.1"/>
    </source>
</evidence>
<evidence type="ECO:0000256" key="3">
    <source>
        <dbReference type="ARBA" id="ARBA00022475"/>
    </source>
</evidence>
<protein>
    <submittedName>
        <fullName evidence="10">Chemotaxis protein MotB</fullName>
    </submittedName>
</protein>
<dbReference type="InterPro" id="IPR036737">
    <property type="entry name" value="OmpA-like_sf"/>
</dbReference>
<keyword evidence="3" id="KW-1003">Cell membrane</keyword>
<feature type="transmembrane region" description="Helical" evidence="8">
    <location>
        <begin position="21"/>
        <end position="39"/>
    </location>
</feature>
<evidence type="ECO:0000256" key="8">
    <source>
        <dbReference type="SAM" id="Phobius"/>
    </source>
</evidence>
<evidence type="ECO:0000256" key="7">
    <source>
        <dbReference type="PROSITE-ProRule" id="PRU00473"/>
    </source>
</evidence>
<dbReference type="Gene3D" id="3.30.1330.60">
    <property type="entry name" value="OmpA-like domain"/>
    <property type="match status" value="1"/>
</dbReference>
<reference evidence="10 11" key="1">
    <citation type="submission" date="2018-01" db="EMBL/GenBank/DDBJ databases">
        <title>Genome Sequencing and Assembly of Anaerobacter polyendosporus strain CT4.</title>
        <authorList>
            <person name="Tachaapaikoon C."/>
            <person name="Sutheeworapong S."/>
            <person name="Jenjaroenpun P."/>
            <person name="Wongsurawat T."/>
            <person name="Nookeaw I."/>
            <person name="Cheawchanlertfa P."/>
            <person name="Kosugi A."/>
            <person name="Cheevadhanarak S."/>
            <person name="Ratanakhanokchai K."/>
        </authorList>
    </citation>
    <scope>NUCLEOTIDE SEQUENCE [LARGE SCALE GENOMIC DNA]</scope>
    <source>
        <strain evidence="10 11">CT4</strain>
    </source>
</reference>
<dbReference type="PROSITE" id="PS51123">
    <property type="entry name" value="OMPA_2"/>
    <property type="match status" value="1"/>
</dbReference>
<accession>A0A410DRF5</accession>
<dbReference type="AlphaFoldDB" id="A0A410DRF5"/>
<evidence type="ECO:0000313" key="11">
    <source>
        <dbReference type="Proteomes" id="UP000286268"/>
    </source>
</evidence>
<evidence type="ECO:0000256" key="2">
    <source>
        <dbReference type="ARBA" id="ARBA00008914"/>
    </source>
</evidence>
<evidence type="ECO:0000256" key="1">
    <source>
        <dbReference type="ARBA" id="ARBA00004162"/>
    </source>
</evidence>
<comment type="similarity">
    <text evidence="2">Belongs to the MotB family.</text>
</comment>
<evidence type="ECO:0000259" key="9">
    <source>
        <dbReference type="PROSITE" id="PS51123"/>
    </source>
</evidence>
<sequence length="234" mass="25890">MARKRRNLNKVEVRENQWFTTFSSTITALLIFFVILYTFSTMDQGKIQIASQGVLSGKSTAANNQSTSTAENTKESLSANVNINALYESSSNFIEENKLGASVEVLKADNGVLLQLRDSTLFETGKADLIPESKGLMEKLTKLLKSVPNNIVVEGHTDNAPINTYRFQSNWDLSASRAVNVVKFFIDQGNINAARLTASGYGDAKPLVDNSIPENRAKNRRINILIVATEREKK</sequence>
<dbReference type="RefSeq" id="WP_128212496.1">
    <property type="nucleotide sequence ID" value="NZ_CP025746.1"/>
</dbReference>
<organism evidence="10 11">
    <name type="scientific">Clostridium manihotivorum</name>
    <dbReference type="NCBI Taxonomy" id="2320868"/>
    <lineage>
        <taxon>Bacteria</taxon>
        <taxon>Bacillati</taxon>
        <taxon>Bacillota</taxon>
        <taxon>Clostridia</taxon>
        <taxon>Eubacteriales</taxon>
        <taxon>Clostridiaceae</taxon>
        <taxon>Clostridium</taxon>
    </lineage>
</organism>
<keyword evidence="6 7" id="KW-0472">Membrane</keyword>
<dbReference type="SUPFAM" id="SSF103088">
    <property type="entry name" value="OmpA-like"/>
    <property type="match status" value="1"/>
</dbReference>
<dbReference type="InterPro" id="IPR025713">
    <property type="entry name" value="MotB-like_N_dom"/>
</dbReference>
<dbReference type="CDD" id="cd07185">
    <property type="entry name" value="OmpA_C-like"/>
    <property type="match status" value="1"/>
</dbReference>
<dbReference type="Pfam" id="PF00691">
    <property type="entry name" value="OmpA"/>
    <property type="match status" value="1"/>
</dbReference>
<dbReference type="PANTHER" id="PTHR30329">
    <property type="entry name" value="STATOR ELEMENT OF FLAGELLAR MOTOR COMPLEX"/>
    <property type="match status" value="1"/>
</dbReference>